<dbReference type="AlphaFoldDB" id="A0A9D1TLT9"/>
<dbReference type="Proteomes" id="UP000824162">
    <property type="component" value="Unassembled WGS sequence"/>
</dbReference>
<organism evidence="1 2">
    <name type="scientific">Candidatus Monoglobus merdigallinarum</name>
    <dbReference type="NCBI Taxonomy" id="2838698"/>
    <lineage>
        <taxon>Bacteria</taxon>
        <taxon>Bacillati</taxon>
        <taxon>Bacillota</taxon>
        <taxon>Clostridia</taxon>
        <taxon>Monoglobales</taxon>
        <taxon>Monoglobaceae</taxon>
        <taxon>Monoglobus</taxon>
    </lineage>
</organism>
<evidence type="ECO:0000313" key="1">
    <source>
        <dbReference type="EMBL" id="HIV86145.1"/>
    </source>
</evidence>
<comment type="caution">
    <text evidence="1">The sequence shown here is derived from an EMBL/GenBank/DDBJ whole genome shotgun (WGS) entry which is preliminary data.</text>
</comment>
<evidence type="ECO:0000313" key="2">
    <source>
        <dbReference type="Proteomes" id="UP000824162"/>
    </source>
</evidence>
<protein>
    <submittedName>
        <fullName evidence="1">Uncharacterized protein</fullName>
    </submittedName>
</protein>
<accession>A0A9D1TLT9</accession>
<sequence length="401" mass="45301">MSSTSDKNKKIKYDVPTRADGTVGVRATLRNMGISNDRIGYNEQNKTVTLGGRELMKPSYIDEDAGVSYAKPSDIQKSLVSYYSGSNNPIVKVSDAYASYAGRYGISADALGYTNGTVTIGGTPVDVLYIDDEGKSWAFQNDIESSVYNYLNTLGAETAADIANEYDDRYLNRIDRLINSVSNREEFSYDPEQDPVYQAYRESYLREGNRAVEDVLAGYSAQTGGYLNSSAVTAAAQTGQYYRSMLTDKIPELAQQAYERYSDKYNTDIDLLGSILDVYDTAYGNAYGANNKTVSNINSVLSSNADRDSSSIERYWDSLFNEQKYETTERENEWDEIFNGQEYSQNALDIESMRNENAIRQIYLQYYNRLLESQLQSEALDNRLTQEKINQLILQNMLMTW</sequence>
<gene>
    <name evidence="1" type="ORF">H9900_04975</name>
</gene>
<name>A0A9D1TLT9_9FIRM</name>
<reference evidence="1" key="2">
    <citation type="submission" date="2021-04" db="EMBL/GenBank/DDBJ databases">
        <authorList>
            <person name="Gilroy R."/>
        </authorList>
    </citation>
    <scope>NUCLEOTIDE SEQUENCE</scope>
    <source>
        <strain evidence="1">5790</strain>
    </source>
</reference>
<reference evidence="1" key="1">
    <citation type="journal article" date="2021" name="PeerJ">
        <title>Extensive microbial diversity within the chicken gut microbiome revealed by metagenomics and culture.</title>
        <authorList>
            <person name="Gilroy R."/>
            <person name="Ravi A."/>
            <person name="Getino M."/>
            <person name="Pursley I."/>
            <person name="Horton D.L."/>
            <person name="Alikhan N.F."/>
            <person name="Baker D."/>
            <person name="Gharbi K."/>
            <person name="Hall N."/>
            <person name="Watson M."/>
            <person name="Adriaenssens E.M."/>
            <person name="Foster-Nyarko E."/>
            <person name="Jarju S."/>
            <person name="Secka A."/>
            <person name="Antonio M."/>
            <person name="Oren A."/>
            <person name="Chaudhuri R.R."/>
            <person name="La Ragione R."/>
            <person name="Hildebrand F."/>
            <person name="Pallen M.J."/>
        </authorList>
    </citation>
    <scope>NUCLEOTIDE SEQUENCE</scope>
    <source>
        <strain evidence="1">5790</strain>
    </source>
</reference>
<dbReference type="EMBL" id="DXIJ01000105">
    <property type="protein sequence ID" value="HIV86145.1"/>
    <property type="molecule type" value="Genomic_DNA"/>
</dbReference>
<proteinExistence type="predicted"/>